<accession>A0A4C1YRY6</accession>
<sequence>MNCVLVCDSLLKGNETEPLLKRLVEGHKNELPTTTTCENNHGQKATGKNHQFGSLLLIAEETQARSREKLFAWPCKKFPVMTLIQTSISVSVRFGLDYHSESDTGPILAMMLMIIDLRVLYKLNSQEQPQTNTRRASWISRTGSERLAAFRICNRTKHIVMFIEAVGKQELNNSRANGGHLDE</sequence>
<dbReference type="Proteomes" id="UP000299102">
    <property type="component" value="Unassembled WGS sequence"/>
</dbReference>
<name>A0A4C1YRY6_EUMVA</name>
<gene>
    <name evidence="1" type="ORF">EVAR_55397_1</name>
</gene>
<dbReference type="EMBL" id="BGZK01001344">
    <property type="protein sequence ID" value="GBP77733.1"/>
    <property type="molecule type" value="Genomic_DNA"/>
</dbReference>
<protein>
    <submittedName>
        <fullName evidence="1">Uncharacterized protein</fullName>
    </submittedName>
</protein>
<evidence type="ECO:0000313" key="2">
    <source>
        <dbReference type="Proteomes" id="UP000299102"/>
    </source>
</evidence>
<evidence type="ECO:0000313" key="1">
    <source>
        <dbReference type="EMBL" id="GBP77733.1"/>
    </source>
</evidence>
<comment type="caution">
    <text evidence="1">The sequence shown here is derived from an EMBL/GenBank/DDBJ whole genome shotgun (WGS) entry which is preliminary data.</text>
</comment>
<keyword evidence="2" id="KW-1185">Reference proteome</keyword>
<proteinExistence type="predicted"/>
<organism evidence="1 2">
    <name type="scientific">Eumeta variegata</name>
    <name type="common">Bagworm moth</name>
    <name type="synonym">Eumeta japonica</name>
    <dbReference type="NCBI Taxonomy" id="151549"/>
    <lineage>
        <taxon>Eukaryota</taxon>
        <taxon>Metazoa</taxon>
        <taxon>Ecdysozoa</taxon>
        <taxon>Arthropoda</taxon>
        <taxon>Hexapoda</taxon>
        <taxon>Insecta</taxon>
        <taxon>Pterygota</taxon>
        <taxon>Neoptera</taxon>
        <taxon>Endopterygota</taxon>
        <taxon>Lepidoptera</taxon>
        <taxon>Glossata</taxon>
        <taxon>Ditrysia</taxon>
        <taxon>Tineoidea</taxon>
        <taxon>Psychidae</taxon>
        <taxon>Oiketicinae</taxon>
        <taxon>Eumeta</taxon>
    </lineage>
</organism>
<reference evidence="1 2" key="1">
    <citation type="journal article" date="2019" name="Commun. Biol.">
        <title>The bagworm genome reveals a unique fibroin gene that provides high tensile strength.</title>
        <authorList>
            <person name="Kono N."/>
            <person name="Nakamura H."/>
            <person name="Ohtoshi R."/>
            <person name="Tomita M."/>
            <person name="Numata K."/>
            <person name="Arakawa K."/>
        </authorList>
    </citation>
    <scope>NUCLEOTIDE SEQUENCE [LARGE SCALE GENOMIC DNA]</scope>
</reference>
<dbReference type="AlphaFoldDB" id="A0A4C1YRY6"/>